<name>A0A0M9WKM8_9EURO</name>
<comment type="caution">
    <text evidence="1">The sequence shown here is derived from an EMBL/GenBank/DDBJ whole genome shotgun (WGS) entry which is preliminary data.</text>
</comment>
<accession>A0A0M9WKM8</accession>
<dbReference type="Proteomes" id="UP000037696">
    <property type="component" value="Unassembled WGS sequence"/>
</dbReference>
<evidence type="ECO:0000313" key="1">
    <source>
        <dbReference type="EMBL" id="KOS48483.1"/>
    </source>
</evidence>
<organism evidence="1 2">
    <name type="scientific">Penicillium nordicum</name>
    <dbReference type="NCBI Taxonomy" id="229535"/>
    <lineage>
        <taxon>Eukaryota</taxon>
        <taxon>Fungi</taxon>
        <taxon>Dikarya</taxon>
        <taxon>Ascomycota</taxon>
        <taxon>Pezizomycotina</taxon>
        <taxon>Eurotiomycetes</taxon>
        <taxon>Eurotiomycetidae</taxon>
        <taxon>Eurotiales</taxon>
        <taxon>Aspergillaceae</taxon>
        <taxon>Penicillium</taxon>
    </lineage>
</organism>
<dbReference type="OrthoDB" id="4259427at2759"/>
<evidence type="ECO:0000313" key="2">
    <source>
        <dbReference type="Proteomes" id="UP000037696"/>
    </source>
</evidence>
<reference evidence="1 2" key="1">
    <citation type="submission" date="2015-08" db="EMBL/GenBank/DDBJ databases">
        <title>Genome sequencing of Penicillium nordicum.</title>
        <authorList>
            <person name="Nguyen H.D."/>
            <person name="Seifert K.A."/>
        </authorList>
    </citation>
    <scope>NUCLEOTIDE SEQUENCE [LARGE SCALE GENOMIC DNA]</scope>
    <source>
        <strain evidence="1 2">DAOMC 185683</strain>
    </source>
</reference>
<dbReference type="STRING" id="229535.A0A0M9WKM8"/>
<sequence>MTDACATDTRPRGVVKYFIRLINKFQPEYLSLCNNGNPVEKRSLQQHTKMSVEHTRDWSTLLPAERQTGQIDQAFQLPQIPSFMLYQFRCVLEHPSNYLTWRNDIYQILKGYKLHRLIDHGIPRPYKDSPNARRWQEVSIEVRRWISWNMDPIFVRMIVKETPRAELADEFMRGADTIVRELARCPEQDPADISNGLLNLIRCERSDFSSARHFVHRLMEYYTHTLNMRMGIPPLVPLLLLLHAIEHDVGEAFVNERYDQLEGMNNVAQDVTKEYFETVYFDVLEHLDSIGQTAEEVFHPLTDDSDSV</sequence>
<dbReference type="AlphaFoldDB" id="A0A0M9WKM8"/>
<proteinExistence type="predicted"/>
<dbReference type="EMBL" id="LHQQ01000004">
    <property type="protein sequence ID" value="KOS48483.1"/>
    <property type="molecule type" value="Genomic_DNA"/>
</dbReference>
<gene>
    <name evidence="1" type="ORF">ACN38_g511</name>
</gene>
<protein>
    <submittedName>
        <fullName evidence="1">Uncharacterized protein</fullName>
    </submittedName>
</protein>
<keyword evidence="2" id="KW-1185">Reference proteome</keyword>